<evidence type="ECO:0000256" key="2">
    <source>
        <dbReference type="ARBA" id="ARBA00012438"/>
    </source>
</evidence>
<dbReference type="SUPFAM" id="SSF55874">
    <property type="entry name" value="ATPase domain of HSP90 chaperone/DNA topoisomerase II/histidine kinase"/>
    <property type="match status" value="1"/>
</dbReference>
<dbReference type="Proteomes" id="UP001417504">
    <property type="component" value="Unassembled WGS sequence"/>
</dbReference>
<dbReference type="AlphaFoldDB" id="A0AAP0PV63"/>
<dbReference type="PANTHER" id="PTHR43719:SF75">
    <property type="entry name" value="HISTIDINE KINASE CKI1"/>
    <property type="match status" value="1"/>
</dbReference>
<organism evidence="4 5">
    <name type="scientific">Stephania japonica</name>
    <dbReference type="NCBI Taxonomy" id="461633"/>
    <lineage>
        <taxon>Eukaryota</taxon>
        <taxon>Viridiplantae</taxon>
        <taxon>Streptophyta</taxon>
        <taxon>Embryophyta</taxon>
        <taxon>Tracheophyta</taxon>
        <taxon>Spermatophyta</taxon>
        <taxon>Magnoliopsida</taxon>
        <taxon>Ranunculales</taxon>
        <taxon>Menispermaceae</taxon>
        <taxon>Menispermoideae</taxon>
        <taxon>Cissampelideae</taxon>
        <taxon>Stephania</taxon>
    </lineage>
</organism>
<accession>A0AAP0PV63</accession>
<dbReference type="EC" id="2.7.13.3" evidence="2"/>
<evidence type="ECO:0000256" key="3">
    <source>
        <dbReference type="ARBA" id="ARBA00022553"/>
    </source>
</evidence>
<dbReference type="GO" id="GO:0004673">
    <property type="term" value="F:protein histidine kinase activity"/>
    <property type="evidence" value="ECO:0007669"/>
    <property type="project" value="UniProtKB-EC"/>
</dbReference>
<evidence type="ECO:0000313" key="4">
    <source>
        <dbReference type="EMBL" id="KAK9154091.1"/>
    </source>
</evidence>
<comment type="catalytic activity">
    <reaction evidence="1">
        <text>ATP + protein L-histidine = ADP + protein N-phospho-L-histidine.</text>
        <dbReference type="EC" id="2.7.13.3"/>
    </reaction>
</comment>
<dbReference type="EMBL" id="JBBNAE010000001">
    <property type="protein sequence ID" value="KAK9154091.1"/>
    <property type="molecule type" value="Genomic_DNA"/>
</dbReference>
<dbReference type="InterPro" id="IPR050956">
    <property type="entry name" value="2C_system_His_kinase"/>
</dbReference>
<name>A0AAP0PV63_9MAGN</name>
<keyword evidence="3" id="KW-0597">Phosphoprotein</keyword>
<gene>
    <name evidence="4" type="ORF">Sjap_001571</name>
</gene>
<proteinExistence type="predicted"/>
<dbReference type="PANTHER" id="PTHR43719">
    <property type="entry name" value="TWO-COMPONENT HISTIDINE KINASE"/>
    <property type="match status" value="1"/>
</dbReference>
<keyword evidence="5" id="KW-1185">Reference proteome</keyword>
<comment type="caution">
    <text evidence="4">The sequence shown here is derived from an EMBL/GenBank/DDBJ whole genome shotgun (WGS) entry which is preliminary data.</text>
</comment>
<sequence>MSCWHPTNIGPHSRASLLTSYSRVRGDRGKLKQILNNLLHNAIKFTFEGHISDRVKAKKPSSENPILASNYVGVWNSFWRLCNRNNVTYQNLNAICKEKKQQNLLFIFEVDDMRKGIPKEKWKPIFEDFVQVN</sequence>
<protein>
    <recommendedName>
        <fullName evidence="2">histidine kinase</fullName>
        <ecNumber evidence="2">2.7.13.3</ecNumber>
    </recommendedName>
</protein>
<reference evidence="4 5" key="1">
    <citation type="submission" date="2024-01" db="EMBL/GenBank/DDBJ databases">
        <title>Genome assemblies of Stephania.</title>
        <authorList>
            <person name="Yang L."/>
        </authorList>
    </citation>
    <scope>NUCLEOTIDE SEQUENCE [LARGE SCALE GENOMIC DNA]</scope>
    <source>
        <strain evidence="4">QJT</strain>
        <tissue evidence="4">Leaf</tissue>
    </source>
</reference>
<dbReference type="InterPro" id="IPR036890">
    <property type="entry name" value="HATPase_C_sf"/>
</dbReference>
<evidence type="ECO:0000256" key="1">
    <source>
        <dbReference type="ARBA" id="ARBA00000085"/>
    </source>
</evidence>
<dbReference type="Gene3D" id="3.30.565.10">
    <property type="entry name" value="Histidine kinase-like ATPase, C-terminal domain"/>
    <property type="match status" value="1"/>
</dbReference>
<evidence type="ECO:0000313" key="5">
    <source>
        <dbReference type="Proteomes" id="UP001417504"/>
    </source>
</evidence>